<protein>
    <submittedName>
        <fullName evidence="1">Plasmid replication, integration and excision activator</fullName>
    </submittedName>
</protein>
<sequence length="137" mass="14923">MAMPRKIKVTCDDVFPYGVYAVSAVTQVKDFDRSTKEKPVYSIDEETGLSIWSVDVMDGDIDARKADKTVSVKILAKVQPVLPPMAPGQPFTAVVFEGMTATPYVAENNGRPRLAWSFRATEVRAPRNAASNKSAAA</sequence>
<proteinExistence type="predicted"/>
<comment type="caution">
    <text evidence="1">The sequence shown here is derived from an EMBL/GenBank/DDBJ whole genome shotgun (WGS) entry which is preliminary data.</text>
</comment>
<organism evidence="1 2">
    <name type="scientific">Kribbella albertanoniae</name>
    <dbReference type="NCBI Taxonomy" id="1266829"/>
    <lineage>
        <taxon>Bacteria</taxon>
        <taxon>Bacillati</taxon>
        <taxon>Actinomycetota</taxon>
        <taxon>Actinomycetes</taxon>
        <taxon>Propionibacteriales</taxon>
        <taxon>Kribbellaceae</taxon>
        <taxon>Kribbella</taxon>
    </lineage>
</organism>
<keyword evidence="2" id="KW-1185">Reference proteome</keyword>
<evidence type="ECO:0000313" key="2">
    <source>
        <dbReference type="Proteomes" id="UP000295075"/>
    </source>
</evidence>
<dbReference type="Proteomes" id="UP000295075">
    <property type="component" value="Unassembled WGS sequence"/>
</dbReference>
<reference evidence="1 2" key="1">
    <citation type="submission" date="2019-03" db="EMBL/GenBank/DDBJ databases">
        <title>Draft genome sequences of novel Actinobacteria.</title>
        <authorList>
            <person name="Sahin N."/>
            <person name="Ay H."/>
            <person name="Saygin H."/>
        </authorList>
    </citation>
    <scope>NUCLEOTIDE SEQUENCE [LARGE SCALE GENOMIC DNA]</scope>
    <source>
        <strain evidence="1 2">JCM 30547</strain>
    </source>
</reference>
<evidence type="ECO:0000313" key="1">
    <source>
        <dbReference type="EMBL" id="TDC23189.1"/>
    </source>
</evidence>
<gene>
    <name evidence="1" type="ORF">E1261_29015</name>
</gene>
<dbReference type="OrthoDB" id="4299905at2"/>
<accession>A0A4R4PMC4</accession>
<dbReference type="RefSeq" id="WP_132412074.1">
    <property type="nucleotide sequence ID" value="NZ_SMKA01000170.1"/>
</dbReference>
<dbReference type="AlphaFoldDB" id="A0A4R4PMC4"/>
<name>A0A4R4PMC4_9ACTN</name>
<dbReference type="EMBL" id="SMKA01000170">
    <property type="protein sequence ID" value="TDC23189.1"/>
    <property type="molecule type" value="Genomic_DNA"/>
</dbReference>